<dbReference type="PANTHER" id="PTHR24305:SF108">
    <property type="entry name" value="P450, PUTATIVE (EUROFUNG)-RELATED"/>
    <property type="match status" value="1"/>
</dbReference>
<evidence type="ECO:0000256" key="2">
    <source>
        <dbReference type="ARBA" id="ARBA00010617"/>
    </source>
</evidence>
<feature type="binding site" description="axial binding residue" evidence="5">
    <location>
        <position position="473"/>
    </location>
    <ligand>
        <name>heme</name>
        <dbReference type="ChEBI" id="CHEBI:30413"/>
    </ligand>
    <ligandPart>
        <name>Fe</name>
        <dbReference type="ChEBI" id="CHEBI:18248"/>
    </ligandPart>
</feature>
<comment type="cofactor">
    <cofactor evidence="1 5">
        <name>heme</name>
        <dbReference type="ChEBI" id="CHEBI:30413"/>
    </cofactor>
</comment>
<keyword evidence="7" id="KW-0812">Transmembrane</keyword>
<dbReference type="PRINTS" id="PR00385">
    <property type="entry name" value="P450"/>
</dbReference>
<evidence type="ECO:0000313" key="9">
    <source>
        <dbReference type="Proteomes" id="UP000275078"/>
    </source>
</evidence>
<dbReference type="AlphaFoldDB" id="A0A3N4IBZ8"/>
<evidence type="ECO:0000313" key="8">
    <source>
        <dbReference type="EMBL" id="RPA81680.1"/>
    </source>
</evidence>
<keyword evidence="9" id="KW-1185">Reference proteome</keyword>
<keyword evidence="5 6" id="KW-0349">Heme</keyword>
<dbReference type="GO" id="GO:0004497">
    <property type="term" value="F:monooxygenase activity"/>
    <property type="evidence" value="ECO:0007669"/>
    <property type="project" value="UniProtKB-KW"/>
</dbReference>
<dbReference type="OrthoDB" id="3934656at2759"/>
<evidence type="ECO:0000256" key="5">
    <source>
        <dbReference type="PIRSR" id="PIRSR602403-1"/>
    </source>
</evidence>
<evidence type="ECO:0000256" key="3">
    <source>
        <dbReference type="ARBA" id="ARBA00022723"/>
    </source>
</evidence>
<keyword evidence="7" id="KW-1133">Transmembrane helix</keyword>
<protein>
    <submittedName>
        <fullName evidence="8">Cytochrome P450</fullName>
    </submittedName>
</protein>
<keyword evidence="4 5" id="KW-0408">Iron</keyword>
<dbReference type="GO" id="GO:0016705">
    <property type="term" value="F:oxidoreductase activity, acting on paired donors, with incorporation or reduction of molecular oxygen"/>
    <property type="evidence" value="ECO:0007669"/>
    <property type="project" value="InterPro"/>
</dbReference>
<dbReference type="Proteomes" id="UP000275078">
    <property type="component" value="Unassembled WGS sequence"/>
</dbReference>
<dbReference type="SUPFAM" id="SSF48264">
    <property type="entry name" value="Cytochrome P450"/>
    <property type="match status" value="1"/>
</dbReference>
<evidence type="ECO:0000256" key="4">
    <source>
        <dbReference type="ARBA" id="ARBA00023004"/>
    </source>
</evidence>
<dbReference type="PROSITE" id="PS00086">
    <property type="entry name" value="CYTOCHROME_P450"/>
    <property type="match status" value="1"/>
</dbReference>
<reference evidence="8 9" key="1">
    <citation type="journal article" date="2018" name="Nat. Ecol. Evol.">
        <title>Pezizomycetes genomes reveal the molecular basis of ectomycorrhizal truffle lifestyle.</title>
        <authorList>
            <person name="Murat C."/>
            <person name="Payen T."/>
            <person name="Noel B."/>
            <person name="Kuo A."/>
            <person name="Morin E."/>
            <person name="Chen J."/>
            <person name="Kohler A."/>
            <person name="Krizsan K."/>
            <person name="Balestrini R."/>
            <person name="Da Silva C."/>
            <person name="Montanini B."/>
            <person name="Hainaut M."/>
            <person name="Levati E."/>
            <person name="Barry K.W."/>
            <person name="Belfiori B."/>
            <person name="Cichocki N."/>
            <person name="Clum A."/>
            <person name="Dockter R.B."/>
            <person name="Fauchery L."/>
            <person name="Guy J."/>
            <person name="Iotti M."/>
            <person name="Le Tacon F."/>
            <person name="Lindquist E.A."/>
            <person name="Lipzen A."/>
            <person name="Malagnac F."/>
            <person name="Mello A."/>
            <person name="Molinier V."/>
            <person name="Miyauchi S."/>
            <person name="Poulain J."/>
            <person name="Riccioni C."/>
            <person name="Rubini A."/>
            <person name="Sitrit Y."/>
            <person name="Splivallo R."/>
            <person name="Traeger S."/>
            <person name="Wang M."/>
            <person name="Zifcakova L."/>
            <person name="Wipf D."/>
            <person name="Zambonelli A."/>
            <person name="Paolocci F."/>
            <person name="Nowrousian M."/>
            <person name="Ottonello S."/>
            <person name="Baldrian P."/>
            <person name="Spatafora J.W."/>
            <person name="Henrissat B."/>
            <person name="Nagy L.G."/>
            <person name="Aury J.M."/>
            <person name="Wincker P."/>
            <person name="Grigoriev I.V."/>
            <person name="Bonfante P."/>
            <person name="Martin F.M."/>
        </authorList>
    </citation>
    <scope>NUCLEOTIDE SEQUENCE [LARGE SCALE GENOMIC DNA]</scope>
    <source>
        <strain evidence="8 9">RN42</strain>
    </source>
</reference>
<dbReference type="GO" id="GO:0020037">
    <property type="term" value="F:heme binding"/>
    <property type="evidence" value="ECO:0007669"/>
    <property type="project" value="InterPro"/>
</dbReference>
<keyword evidence="3 5" id="KW-0479">Metal-binding</keyword>
<keyword evidence="6" id="KW-0560">Oxidoreductase</keyword>
<feature type="transmembrane region" description="Helical" evidence="7">
    <location>
        <begin position="43"/>
        <end position="61"/>
    </location>
</feature>
<dbReference type="Gene3D" id="1.10.630.10">
    <property type="entry name" value="Cytochrome P450"/>
    <property type="match status" value="1"/>
</dbReference>
<dbReference type="Pfam" id="PF00067">
    <property type="entry name" value="p450"/>
    <property type="match status" value="1"/>
</dbReference>
<name>A0A3N4IBZ8_ASCIM</name>
<dbReference type="PRINTS" id="PR00465">
    <property type="entry name" value="EP450IV"/>
</dbReference>
<dbReference type="GO" id="GO:0005506">
    <property type="term" value="F:iron ion binding"/>
    <property type="evidence" value="ECO:0007669"/>
    <property type="project" value="InterPro"/>
</dbReference>
<accession>A0A3N4IBZ8</accession>
<gene>
    <name evidence="8" type="ORF">BJ508DRAFT_414614</name>
</gene>
<sequence length="531" mass="59919">MSNLFNTISTIVTIPTLLLFSLVAVTIHKTHRYFTSPLRHQQIPGPLLAKFTTVYSLYYVLRRNWHLKMIDLHTQYGPIVQVSPHEVLVNDPKYRDVIYSFASKDKSFLPKAKMFETGKINNDLSFIFERSPQAARAGRKELGHIYSEAGLRLFEVDFDQCVEDLITGLKNHHIEAGTESTNLTKWMQFFNFDLATRLATGESAGFCLAGKDLGSANSALRIIMDVVGTLFFVPVTLSITTAWVRKMLLNRQLEQIWATSFDTKGSTKEARLEEIRMNKPGYLLARFWQAQEKLRRLYTTGNETEGITTHMFNLIAGAVGVAPQAHISILDHLLASPPVLQKCITELNAMGTTTVSMADYFPFDGPQQRLPYLQACIKESLRIAPPLGFSLLREAPEGGVRIGEFHIPKGVDIGMAAGPVHHSTFFGPDASLYRPSRWFETHPSLLNLEGEPLEMKRFIERNWIPFGAGARMCLGRHLAQNALMKVTGRMLAEFEIEVVSRPKGWFGFVVHQDGFLVRLKRRRDGDFAVAM</sequence>
<keyword evidence="7" id="KW-0472">Membrane</keyword>
<dbReference type="STRING" id="1160509.A0A3N4IBZ8"/>
<dbReference type="EMBL" id="ML119677">
    <property type="protein sequence ID" value="RPA81680.1"/>
    <property type="molecule type" value="Genomic_DNA"/>
</dbReference>
<keyword evidence="6" id="KW-0503">Monooxygenase</keyword>
<comment type="similarity">
    <text evidence="2 6">Belongs to the cytochrome P450 family.</text>
</comment>
<proteinExistence type="inferred from homology"/>
<organism evidence="8 9">
    <name type="scientific">Ascobolus immersus RN42</name>
    <dbReference type="NCBI Taxonomy" id="1160509"/>
    <lineage>
        <taxon>Eukaryota</taxon>
        <taxon>Fungi</taxon>
        <taxon>Dikarya</taxon>
        <taxon>Ascomycota</taxon>
        <taxon>Pezizomycotina</taxon>
        <taxon>Pezizomycetes</taxon>
        <taxon>Pezizales</taxon>
        <taxon>Ascobolaceae</taxon>
        <taxon>Ascobolus</taxon>
    </lineage>
</organism>
<dbReference type="InterPro" id="IPR002403">
    <property type="entry name" value="Cyt_P450_E_grp-IV"/>
</dbReference>
<dbReference type="PANTHER" id="PTHR24305">
    <property type="entry name" value="CYTOCHROME P450"/>
    <property type="match status" value="1"/>
</dbReference>
<dbReference type="InterPro" id="IPR001128">
    <property type="entry name" value="Cyt_P450"/>
</dbReference>
<feature type="transmembrane region" description="Helical" evidence="7">
    <location>
        <begin position="222"/>
        <end position="244"/>
    </location>
</feature>
<evidence type="ECO:0000256" key="7">
    <source>
        <dbReference type="SAM" id="Phobius"/>
    </source>
</evidence>
<dbReference type="InterPro" id="IPR050121">
    <property type="entry name" value="Cytochrome_P450_monoxygenase"/>
</dbReference>
<evidence type="ECO:0000256" key="6">
    <source>
        <dbReference type="RuleBase" id="RU000461"/>
    </source>
</evidence>
<evidence type="ECO:0000256" key="1">
    <source>
        <dbReference type="ARBA" id="ARBA00001971"/>
    </source>
</evidence>
<dbReference type="InterPro" id="IPR036396">
    <property type="entry name" value="Cyt_P450_sf"/>
</dbReference>
<dbReference type="InterPro" id="IPR017972">
    <property type="entry name" value="Cyt_P450_CS"/>
</dbReference>
<feature type="transmembrane region" description="Helical" evidence="7">
    <location>
        <begin position="7"/>
        <end position="28"/>
    </location>
</feature>